<dbReference type="GO" id="GO:0000423">
    <property type="term" value="P:mitophagy"/>
    <property type="evidence" value="ECO:0007669"/>
    <property type="project" value="UniProtKB-ARBA"/>
</dbReference>
<dbReference type="Proteomes" id="UP000193685">
    <property type="component" value="Unassembled WGS sequence"/>
</dbReference>
<dbReference type="PANTHER" id="PTHR21017:SF17">
    <property type="entry name" value="PROTEIN NIPSNAP"/>
    <property type="match status" value="1"/>
</dbReference>
<evidence type="ECO:0000256" key="1">
    <source>
        <dbReference type="ARBA" id="ARBA00005291"/>
    </source>
</evidence>
<evidence type="ECO:0000259" key="2">
    <source>
        <dbReference type="Pfam" id="PF07978"/>
    </source>
</evidence>
<dbReference type="InterPro" id="IPR012577">
    <property type="entry name" value="NIPSNAP"/>
</dbReference>
<name>A0A1Y2F0U6_PROLT</name>
<proteinExistence type="inferred from homology"/>
<keyword evidence="4" id="KW-1185">Reference proteome</keyword>
<dbReference type="STRING" id="56484.A0A1Y2F0U6"/>
<dbReference type="GO" id="GO:0005739">
    <property type="term" value="C:mitochondrion"/>
    <property type="evidence" value="ECO:0007669"/>
    <property type="project" value="TreeGrafter"/>
</dbReference>
<dbReference type="RefSeq" id="XP_040722675.1">
    <property type="nucleotide sequence ID" value="XM_040870013.1"/>
</dbReference>
<dbReference type="InterPro" id="IPR011008">
    <property type="entry name" value="Dimeric_a/b-barrel"/>
</dbReference>
<reference evidence="3 4" key="1">
    <citation type="submission" date="2016-07" db="EMBL/GenBank/DDBJ databases">
        <title>Pervasive Adenine N6-methylation of Active Genes in Fungi.</title>
        <authorList>
            <consortium name="DOE Joint Genome Institute"/>
            <person name="Mondo S.J."/>
            <person name="Dannebaum R.O."/>
            <person name="Kuo R.C."/>
            <person name="Labutti K."/>
            <person name="Haridas S."/>
            <person name="Kuo A."/>
            <person name="Salamov A."/>
            <person name="Ahrendt S.R."/>
            <person name="Lipzen A."/>
            <person name="Sullivan W."/>
            <person name="Andreopoulos W.B."/>
            <person name="Clum A."/>
            <person name="Lindquist E."/>
            <person name="Daum C."/>
            <person name="Ramamoorthy G.K."/>
            <person name="Gryganskyi A."/>
            <person name="Culley D."/>
            <person name="Magnuson J.K."/>
            <person name="James T.Y."/>
            <person name="O'Malley M.A."/>
            <person name="Stajich J.E."/>
            <person name="Spatafora J.W."/>
            <person name="Visel A."/>
            <person name="Grigoriev I.V."/>
        </authorList>
    </citation>
    <scope>NUCLEOTIDE SEQUENCE [LARGE SCALE GENOMIC DNA]</scope>
    <source>
        <strain evidence="3 4">12-1054</strain>
    </source>
</reference>
<dbReference type="OrthoDB" id="10262843at2759"/>
<feature type="domain" description="NIPSNAP" evidence="2">
    <location>
        <begin position="194"/>
        <end position="290"/>
    </location>
</feature>
<evidence type="ECO:0000313" key="3">
    <source>
        <dbReference type="EMBL" id="ORY76595.1"/>
    </source>
</evidence>
<sequence length="292" mass="33612">MMKQARWTTSVSTFSRSSMASASALPVQQLRCSSSTTSSRKDSLWHRILHGNRESQEEIAQAVETREVNFSQKIARGKYIHEIMTHEVKPECVDEYLALIRQAYPLIAKNPQHEVHHVCSMQNIVGETWKFTHIWEYKGYAGYDRTTEIARNAKEYLAFRQKLHPLITKQTNSLNQEFATLNTIPPQTLGGIFEKRTYTLVPGSLLEWERHWQGGLQARKQVMTPVGAWFSQLGKLNTVTHIWQFDSFAARKAARDKCWEIDGWADTVHKTVPLVTSMQSEIMKACEFSPIR</sequence>
<dbReference type="OMA" id="RNAAWHR"/>
<dbReference type="SUPFAM" id="SSF54909">
    <property type="entry name" value="Dimeric alpha+beta barrel"/>
    <property type="match status" value="2"/>
</dbReference>
<protein>
    <submittedName>
        <fullName evidence="3">NIPSNAP-domain-containing protein</fullName>
    </submittedName>
</protein>
<comment type="similarity">
    <text evidence="1">Belongs to the NipSnap family.</text>
</comment>
<organism evidence="3 4">
    <name type="scientific">Protomyces lactucae-debilis</name>
    <dbReference type="NCBI Taxonomy" id="2754530"/>
    <lineage>
        <taxon>Eukaryota</taxon>
        <taxon>Fungi</taxon>
        <taxon>Dikarya</taxon>
        <taxon>Ascomycota</taxon>
        <taxon>Taphrinomycotina</taxon>
        <taxon>Taphrinomycetes</taxon>
        <taxon>Taphrinales</taxon>
        <taxon>Protomycetaceae</taxon>
        <taxon>Protomyces</taxon>
    </lineage>
</organism>
<comment type="caution">
    <text evidence="3">The sequence shown here is derived from an EMBL/GenBank/DDBJ whole genome shotgun (WGS) entry which is preliminary data.</text>
</comment>
<dbReference type="Gene3D" id="3.30.70.100">
    <property type="match status" value="2"/>
</dbReference>
<dbReference type="Pfam" id="PF07978">
    <property type="entry name" value="NIPSNAP"/>
    <property type="match status" value="1"/>
</dbReference>
<dbReference type="FunFam" id="3.30.70.100:FF:000004">
    <property type="entry name" value="NIPSNAP family protein"/>
    <property type="match status" value="1"/>
</dbReference>
<dbReference type="InterPro" id="IPR051557">
    <property type="entry name" value="NipSnap_domain"/>
</dbReference>
<dbReference type="AlphaFoldDB" id="A0A1Y2F0U6"/>
<evidence type="ECO:0000313" key="4">
    <source>
        <dbReference type="Proteomes" id="UP000193685"/>
    </source>
</evidence>
<dbReference type="PANTHER" id="PTHR21017">
    <property type="entry name" value="NIPSNAP-RELATED"/>
    <property type="match status" value="1"/>
</dbReference>
<dbReference type="EMBL" id="MCFI01000022">
    <property type="protein sequence ID" value="ORY76595.1"/>
    <property type="molecule type" value="Genomic_DNA"/>
</dbReference>
<accession>A0A1Y2F0U6</accession>
<dbReference type="GeneID" id="63786612"/>
<gene>
    <name evidence="3" type="ORF">BCR37DRAFT_383152</name>
</gene>